<dbReference type="KEGG" id="otm:OSB_07770"/>
<dbReference type="OrthoDB" id="9776669at2"/>
<dbReference type="NCBIfam" id="TIGR02122">
    <property type="entry name" value="TRAP_TAXI"/>
    <property type="match status" value="1"/>
</dbReference>
<organism evidence="1 2">
    <name type="scientific">Octadecabacter temperatus</name>
    <dbReference type="NCBI Taxonomy" id="1458307"/>
    <lineage>
        <taxon>Bacteria</taxon>
        <taxon>Pseudomonadati</taxon>
        <taxon>Pseudomonadota</taxon>
        <taxon>Alphaproteobacteria</taxon>
        <taxon>Rhodobacterales</taxon>
        <taxon>Roseobacteraceae</taxon>
        <taxon>Octadecabacter</taxon>
    </lineage>
</organism>
<dbReference type="RefSeq" id="WP_049833742.1">
    <property type="nucleotide sequence ID" value="NZ_CP012160.1"/>
</dbReference>
<evidence type="ECO:0000313" key="1">
    <source>
        <dbReference type="EMBL" id="AKS45338.1"/>
    </source>
</evidence>
<dbReference type="Pfam" id="PF16868">
    <property type="entry name" value="NMT1_3"/>
    <property type="match status" value="1"/>
</dbReference>
<dbReference type="Proteomes" id="UP000067444">
    <property type="component" value="Chromosome"/>
</dbReference>
<dbReference type="Gene3D" id="3.40.190.10">
    <property type="entry name" value="Periplasmic binding protein-like II"/>
    <property type="match status" value="2"/>
</dbReference>
<accession>A0A0K0Y308</accession>
<sequence>MFSKMKNVTGAAVLAVIGTTAFAEELRIGTASLGGAFYPMGQSISNVVNEHAGDGISMVPIVTGGSVQNPNLIASGEVEIAITNNNLAVLATKGVGPYSATGAIDIGAVAALHPSVLHMVVLADSDIQTIEDLRGKSVAVGPAGGGTLGFVNFLFPLHDMTIEDITPSFVSYSDGFSQLTDGTVDAALALSGYPAGAVMQASAGADLRFISFSDGMLDAALEANGAYIPVDIAADVYGMEEDGTVIGVNNMLIAPNSLDAATVQAVTAAIFDNLEELQAENANARQIDPAMSLNLAIPLHAGAQAYFDAQ</sequence>
<dbReference type="PANTHER" id="PTHR42941">
    <property type="entry name" value="SLL1037 PROTEIN"/>
    <property type="match status" value="1"/>
</dbReference>
<name>A0A0K0Y308_9RHOB</name>
<dbReference type="SUPFAM" id="SSF53850">
    <property type="entry name" value="Periplasmic binding protein-like II"/>
    <property type="match status" value="1"/>
</dbReference>
<dbReference type="AlphaFoldDB" id="A0A0K0Y308"/>
<evidence type="ECO:0000313" key="2">
    <source>
        <dbReference type="Proteomes" id="UP000067444"/>
    </source>
</evidence>
<reference evidence="1 2" key="1">
    <citation type="journal article" date="2015" name="Genome Announc.">
        <title>Closed Genome Sequence of Octadecabacter temperatus SB1, the First Mesophilic Species of the Genus Octadecabacter.</title>
        <authorList>
            <person name="Voget S."/>
            <person name="Billerbeck S."/>
            <person name="Simon M."/>
            <person name="Daniel R."/>
        </authorList>
    </citation>
    <scope>NUCLEOTIDE SEQUENCE [LARGE SCALE GENOMIC DNA]</scope>
    <source>
        <strain evidence="1 2">SB1</strain>
    </source>
</reference>
<keyword evidence="2" id="KW-1185">Reference proteome</keyword>
<protein>
    <submittedName>
        <fullName evidence="1">NMT1/THI5 like protein</fullName>
    </submittedName>
</protein>
<dbReference type="PANTHER" id="PTHR42941:SF1">
    <property type="entry name" value="SLL1037 PROTEIN"/>
    <property type="match status" value="1"/>
</dbReference>
<dbReference type="CDD" id="cd13520">
    <property type="entry name" value="PBP2_TAXI_TRAP"/>
    <property type="match status" value="1"/>
</dbReference>
<dbReference type="STRING" id="1458307.OSB_07770"/>
<proteinExistence type="predicted"/>
<dbReference type="InterPro" id="IPR011852">
    <property type="entry name" value="TRAP_TAXI"/>
</dbReference>
<dbReference type="PATRIC" id="fig|1458307.3.peg.788"/>
<dbReference type="EMBL" id="CP012160">
    <property type="protein sequence ID" value="AKS45338.1"/>
    <property type="molecule type" value="Genomic_DNA"/>
</dbReference>
<gene>
    <name evidence="1" type="ORF">OSB_07770</name>
</gene>